<comment type="caution">
    <text evidence="1">The sequence shown here is derived from an EMBL/GenBank/DDBJ whole genome shotgun (WGS) entry which is preliminary data.</text>
</comment>
<evidence type="ECO:0000313" key="2">
    <source>
        <dbReference type="Proteomes" id="UP001193081"/>
    </source>
</evidence>
<dbReference type="EMBL" id="SIJK02000016">
    <property type="protein sequence ID" value="MBP1466189.1"/>
    <property type="molecule type" value="Genomic_DNA"/>
</dbReference>
<evidence type="ECO:0000313" key="1">
    <source>
        <dbReference type="EMBL" id="MBP1466189.1"/>
    </source>
</evidence>
<dbReference type="Proteomes" id="UP001193081">
    <property type="component" value="Unassembled WGS sequence"/>
</dbReference>
<name>A0ABS4D9R4_9CHLR</name>
<accession>A0ABS4D9R4</accession>
<protein>
    <submittedName>
        <fullName evidence="1">Uncharacterized protein</fullName>
    </submittedName>
</protein>
<gene>
    <name evidence="1" type="ORF">EYB53_010775</name>
</gene>
<dbReference type="RefSeq" id="WP_135478194.1">
    <property type="nucleotide sequence ID" value="NZ_SIJK02000016.1"/>
</dbReference>
<reference evidence="1 2" key="1">
    <citation type="submission" date="2021-03" db="EMBL/GenBank/DDBJ databases">
        <authorList>
            <person name="Grouzdev D.S."/>
        </authorList>
    </citation>
    <scope>NUCLEOTIDE SEQUENCE [LARGE SCALE GENOMIC DNA]</scope>
    <source>
        <strain evidence="1 2">M50-1</strain>
    </source>
</reference>
<proteinExistence type="predicted"/>
<sequence length="416" mass="47781">MSMPRLTHFLTLARDQTALIVDLCADPDWLSRAQLLHYLEHHGVPAAQKDDLIEALCQAAILLVEHQAGFIVNPAVVDLVNYYERRGRLISATFLRDQMLAIADLTGRLQRELFAAEVDHHAIFDVIDDLYRLVREVRQAGHDHYVACMRLLGDIKRAGGKHSLAQRLQDLEHAQRRYIEPLRELIDPSGDYVLHITQLRRQVGELGRQDVLLAQSQELDSRRRRLISDLHFIDHELLRGFAAIVDTARTLLHSLLDEKSLKDALTFCLARLDQVWLAVGTTTLIAAGRNTFHAAPMERIETFFADVVHRRLLPQPRALTISPAVQRHAEDMVLTERHLWQTIATVGTISSWPAFVTRTFPTYVEEEQLRAMVLPLLRPHPQVALELHDTLFRHELSAQTLQLRDFGVRWEERYAR</sequence>
<organism evidence="1 2">
    <name type="scientific">Candidatus Chloroploca mongolica</name>
    <dbReference type="NCBI Taxonomy" id="2528176"/>
    <lineage>
        <taxon>Bacteria</taxon>
        <taxon>Bacillati</taxon>
        <taxon>Chloroflexota</taxon>
        <taxon>Chloroflexia</taxon>
        <taxon>Chloroflexales</taxon>
        <taxon>Chloroflexineae</taxon>
        <taxon>Oscillochloridaceae</taxon>
        <taxon>Candidatus Chloroploca</taxon>
    </lineage>
</organism>
<keyword evidence="2" id="KW-1185">Reference proteome</keyword>